<evidence type="ECO:0000259" key="5">
    <source>
        <dbReference type="PROSITE" id="PS51634"/>
    </source>
</evidence>
<dbReference type="InterPro" id="IPR028307">
    <property type="entry name" value="Lin-54_fam"/>
</dbReference>
<feature type="compositionally biased region" description="Basic and acidic residues" evidence="4">
    <location>
        <begin position="82"/>
        <end position="94"/>
    </location>
</feature>
<reference evidence="6" key="1">
    <citation type="submission" date="2015-08" db="EMBL/GenBank/DDBJ databases">
        <authorList>
            <person name="Babu N.S."/>
            <person name="Beckwith C.J."/>
            <person name="Beseler K.G."/>
            <person name="Brison A."/>
            <person name="Carone J.V."/>
            <person name="Caskin T.P."/>
            <person name="Diamond M."/>
            <person name="Durham M.E."/>
            <person name="Foxe J.M."/>
            <person name="Go M."/>
            <person name="Henderson B.A."/>
            <person name="Jones I.B."/>
            <person name="McGettigan J.A."/>
            <person name="Micheletti S.J."/>
            <person name="Nasrallah M.E."/>
            <person name="Ortiz D."/>
            <person name="Piller C.R."/>
            <person name="Privatt S.R."/>
            <person name="Schneider S.L."/>
            <person name="Sharp S."/>
            <person name="Smith T.C."/>
            <person name="Stanton J.D."/>
            <person name="Ullery H.E."/>
            <person name="Wilson R.J."/>
            <person name="Serrano M.G."/>
            <person name="Buck G."/>
            <person name="Lee V."/>
            <person name="Wang Y."/>
            <person name="Carvalho R."/>
            <person name="Voegtly L."/>
            <person name="Shi R."/>
            <person name="Duckworth R."/>
            <person name="Johnson A."/>
            <person name="Loviza R."/>
            <person name="Walstead R."/>
            <person name="Shah Z."/>
            <person name="Kiflezghi M."/>
            <person name="Wade K."/>
            <person name="Ball S.L."/>
            <person name="Bradley K.W."/>
            <person name="Asai D.J."/>
            <person name="Bowman C.A."/>
            <person name="Russell D.A."/>
            <person name="Pope W.H."/>
            <person name="Jacobs-Sera D."/>
            <person name="Hendrix R.W."/>
            <person name="Hatfull G.F."/>
        </authorList>
    </citation>
    <scope>NUCLEOTIDE SEQUENCE</scope>
</reference>
<feature type="region of interest" description="Disordered" evidence="4">
    <location>
        <begin position="54"/>
        <end position="112"/>
    </location>
</feature>
<evidence type="ECO:0000256" key="3">
    <source>
        <dbReference type="ARBA" id="ARBA00023242"/>
    </source>
</evidence>
<dbReference type="GO" id="GO:0005634">
    <property type="term" value="C:nucleus"/>
    <property type="evidence" value="ECO:0007669"/>
    <property type="project" value="UniProtKB-SubCell"/>
</dbReference>
<evidence type="ECO:0000256" key="4">
    <source>
        <dbReference type="SAM" id="MobiDB-lite"/>
    </source>
</evidence>
<dbReference type="Pfam" id="PF03638">
    <property type="entry name" value="TCR"/>
    <property type="match status" value="2"/>
</dbReference>
<sequence length="630" mass="63307">MGRVTVEEALEDVFRRLQNLKETLHPGTLDYAGAPAPLFALQKATADLEALVHGSQASNDASETAIPSPADPASQRSSQLDGPRDAPRPARNRESAPLPQTASWEQAGKLVKVPTKQRSAVRSAAAPSNFCTVGLPATPLAAAQGPGEQDGGAQPPATTPMAIEALAFLSRAARSGASVTGSPIVAKDEPFAAGLSPASRAAALGAATPLASFGSQHANQAALPPSRPRAPGSVRAWPLPSDRALDGGGPLTEPTLAAKRCSCKRSQCLKMYCDCFAAGGFCGPGCGCLGCSNSADAVDAVQEARSAVLAKDPTAFRAKVLNGEGHKKGCRCKRSKCQKKYCECFQAGVKCNPDICQCDGCENCEGGAPPRPQPEGQASGQPAGIPAHGSEFLAAMAAALAVAPRQQVPGPHGAPLGPALPVSLAPPVFAGVPLSLGGASGQWHEGSLLSGQAPLPSPEVDSNALPGAGRPSLARPGDVLLGACAAATALLQPTRDTGGVGTTAGAPDRDVVDTASSPAFNSGGSDAGTDATRLGKRPRRAASQGVAGAVAALSAAWPAGPASPPGKRRAAAGARPGPGVPPRAHVARRVSLLKKELDLLAEDSAGARSGDVETDEAATTLFALSCSAGF</sequence>
<feature type="domain" description="CRC" evidence="5">
    <location>
        <begin position="257"/>
        <end position="366"/>
    </location>
</feature>
<dbReference type="PANTHER" id="PTHR12446">
    <property type="entry name" value="TESMIN/TSO1-RELATED"/>
    <property type="match status" value="1"/>
</dbReference>
<protein>
    <recommendedName>
        <fullName evidence="5">CRC domain-containing protein</fullName>
    </recommendedName>
</protein>
<feature type="region of interest" description="Disordered" evidence="4">
    <location>
        <begin position="447"/>
        <end position="471"/>
    </location>
</feature>
<comment type="similarity">
    <text evidence="2">Belongs to the lin-54 family.</text>
</comment>
<feature type="region of interest" description="Disordered" evidence="4">
    <location>
        <begin position="215"/>
        <end position="248"/>
    </location>
</feature>
<dbReference type="EMBL" id="GDKF01006985">
    <property type="protein sequence ID" value="JAT71637.1"/>
    <property type="molecule type" value="Transcribed_RNA"/>
</dbReference>
<dbReference type="SMART" id="SM01114">
    <property type="entry name" value="CXC"/>
    <property type="match status" value="2"/>
</dbReference>
<proteinExistence type="inferred from homology"/>
<evidence type="ECO:0000256" key="1">
    <source>
        <dbReference type="ARBA" id="ARBA00004123"/>
    </source>
</evidence>
<dbReference type="InterPro" id="IPR005172">
    <property type="entry name" value="CRC"/>
</dbReference>
<dbReference type="GO" id="GO:0006355">
    <property type="term" value="P:regulation of DNA-templated transcription"/>
    <property type="evidence" value="ECO:0007669"/>
    <property type="project" value="TreeGrafter"/>
</dbReference>
<dbReference type="PANTHER" id="PTHR12446:SF34">
    <property type="entry name" value="PROTEIN LIN-54 HOMOLOG"/>
    <property type="match status" value="1"/>
</dbReference>
<keyword evidence="3" id="KW-0539">Nucleus</keyword>
<organism evidence="6">
    <name type="scientific">Auxenochlorella protothecoides</name>
    <name type="common">Green microalga</name>
    <name type="synonym">Chlorella protothecoides</name>
    <dbReference type="NCBI Taxonomy" id="3075"/>
    <lineage>
        <taxon>Eukaryota</taxon>
        <taxon>Viridiplantae</taxon>
        <taxon>Chlorophyta</taxon>
        <taxon>core chlorophytes</taxon>
        <taxon>Trebouxiophyceae</taxon>
        <taxon>Chlorellales</taxon>
        <taxon>Chlorellaceae</taxon>
        <taxon>Auxenochlorella</taxon>
    </lineage>
</organism>
<name>A0A1D1ZXM9_AUXPR</name>
<evidence type="ECO:0000313" key="6">
    <source>
        <dbReference type="EMBL" id="JAT71637.1"/>
    </source>
</evidence>
<gene>
    <name evidence="6" type="ORF">g.46448</name>
</gene>
<dbReference type="PROSITE" id="PS51634">
    <property type="entry name" value="CRC"/>
    <property type="match status" value="1"/>
</dbReference>
<evidence type="ECO:0000256" key="2">
    <source>
        <dbReference type="ARBA" id="ARBA00007267"/>
    </source>
</evidence>
<comment type="subcellular location">
    <subcellularLocation>
        <location evidence="1">Nucleus</location>
    </subcellularLocation>
</comment>
<accession>A0A1D1ZXM9</accession>
<feature type="region of interest" description="Disordered" evidence="4">
    <location>
        <begin position="558"/>
        <end position="583"/>
    </location>
</feature>
<dbReference type="AlphaFoldDB" id="A0A1D1ZXM9"/>
<dbReference type="InterPro" id="IPR033467">
    <property type="entry name" value="Tesmin/TSO1-like_CXC"/>
</dbReference>